<feature type="transmembrane region" description="Helical" evidence="1">
    <location>
        <begin position="59"/>
        <end position="78"/>
    </location>
</feature>
<gene>
    <name evidence="2" type="ORF">BCF44_103382</name>
</gene>
<keyword evidence="3" id="KW-1185">Reference proteome</keyword>
<name>A0A3E0HZP6_9PSEU</name>
<dbReference type="Proteomes" id="UP000256269">
    <property type="component" value="Unassembled WGS sequence"/>
</dbReference>
<keyword evidence="1" id="KW-0812">Transmembrane</keyword>
<dbReference type="OrthoDB" id="3694610at2"/>
<feature type="transmembrane region" description="Helical" evidence="1">
    <location>
        <begin position="29"/>
        <end position="52"/>
    </location>
</feature>
<protein>
    <recommendedName>
        <fullName evidence="4">DUF1453 domain-containing protein</fullName>
    </recommendedName>
</protein>
<keyword evidence="1" id="KW-0472">Membrane</keyword>
<accession>A0A3E0HZP6</accession>
<evidence type="ECO:0000256" key="1">
    <source>
        <dbReference type="SAM" id="Phobius"/>
    </source>
</evidence>
<feature type="transmembrane region" description="Helical" evidence="1">
    <location>
        <begin position="98"/>
        <end position="115"/>
    </location>
</feature>
<proteinExistence type="predicted"/>
<reference evidence="2 3" key="1">
    <citation type="submission" date="2018-08" db="EMBL/GenBank/DDBJ databases">
        <title>Genomic Encyclopedia of Archaeal and Bacterial Type Strains, Phase II (KMG-II): from individual species to whole genera.</title>
        <authorList>
            <person name="Goeker M."/>
        </authorList>
    </citation>
    <scope>NUCLEOTIDE SEQUENCE [LARGE SCALE GENOMIC DNA]</scope>
    <source>
        <strain evidence="2 3">DSM 45791</strain>
    </source>
</reference>
<dbReference type="EMBL" id="QUNO01000003">
    <property type="protein sequence ID" value="REH51933.1"/>
    <property type="molecule type" value="Genomic_DNA"/>
</dbReference>
<comment type="caution">
    <text evidence="2">The sequence shown here is derived from an EMBL/GenBank/DDBJ whole genome shotgun (WGS) entry which is preliminary data.</text>
</comment>
<feature type="transmembrane region" description="Helical" evidence="1">
    <location>
        <begin position="127"/>
        <end position="146"/>
    </location>
</feature>
<dbReference type="RefSeq" id="WP_116173953.1">
    <property type="nucleotide sequence ID" value="NZ_CP144375.1"/>
</dbReference>
<dbReference type="AlphaFoldDB" id="A0A3E0HZP6"/>
<evidence type="ECO:0000313" key="3">
    <source>
        <dbReference type="Proteomes" id="UP000256269"/>
    </source>
</evidence>
<organism evidence="2 3">
    <name type="scientific">Kutzneria buriramensis</name>
    <dbReference type="NCBI Taxonomy" id="1045776"/>
    <lineage>
        <taxon>Bacteria</taxon>
        <taxon>Bacillati</taxon>
        <taxon>Actinomycetota</taxon>
        <taxon>Actinomycetes</taxon>
        <taxon>Pseudonocardiales</taxon>
        <taxon>Pseudonocardiaceae</taxon>
        <taxon>Kutzneria</taxon>
    </lineage>
</organism>
<evidence type="ECO:0008006" key="4">
    <source>
        <dbReference type="Google" id="ProtNLM"/>
    </source>
</evidence>
<keyword evidence="1" id="KW-1133">Transmembrane helix</keyword>
<sequence length="162" mass="16769">MSTLVLILVGALVVLRVLGKQLTGSMVTARSLVLMPAILIVIGLGSAATAVSIARPGEILFFLLDAVVVVALGLARGASTRLSLRDGGLFQKGTALTLVLWLTTIAVRVGAGFLGHTLGVDGTLTTASAVLLFGLTIAAQNVVIYLRSQQQRLPLAMAAPRR</sequence>
<evidence type="ECO:0000313" key="2">
    <source>
        <dbReference type="EMBL" id="REH51933.1"/>
    </source>
</evidence>